<dbReference type="RefSeq" id="WP_221421593.1">
    <property type="nucleotide sequence ID" value="NZ_CP081297.1"/>
</dbReference>
<dbReference type="PANTHER" id="PTHR43861">
    <property type="entry name" value="TRANS-ACONITATE 2-METHYLTRANSFERASE-RELATED"/>
    <property type="match status" value="1"/>
</dbReference>
<dbReference type="InterPro" id="IPR041698">
    <property type="entry name" value="Methyltransf_25"/>
</dbReference>
<keyword evidence="1 4" id="KW-0489">Methyltransferase</keyword>
<reference evidence="4 5" key="1">
    <citation type="submission" date="2021-08" db="EMBL/GenBank/DDBJ databases">
        <title>Comparative Genomics Analysis of the Genus Qipengyuania Reveals Extensive Genetic Diversity and Metabolic Versatility, Including the Description of Fifteen Novel Species.</title>
        <authorList>
            <person name="Liu Y."/>
        </authorList>
    </citation>
    <scope>NUCLEOTIDE SEQUENCE [LARGE SCALE GENOMIC DNA]</scope>
    <source>
        <strain evidence="4 5">1XM2-8</strain>
    </source>
</reference>
<keyword evidence="2" id="KW-0808">Transferase</keyword>
<protein>
    <submittedName>
        <fullName evidence="4">Methyltransferase domain-containing protein</fullName>
    </submittedName>
</protein>
<accession>A0ABX8ZAP3</accession>
<dbReference type="CDD" id="cd02440">
    <property type="entry name" value="AdoMet_MTases"/>
    <property type="match status" value="1"/>
</dbReference>
<dbReference type="EMBL" id="CP081297">
    <property type="protein sequence ID" value="QZD86042.1"/>
    <property type="molecule type" value="Genomic_DNA"/>
</dbReference>
<gene>
    <name evidence="4" type="ORF">K3166_07025</name>
</gene>
<sequence length="275" mass="29877">MTQKSEWTGRVGESWAHEWRRTDRSFGGLTDRLLQAATSSPFNQVVDVGCGAGEVSLLLAAANPSARVTGVDVSENLLAVARLRGEGADNVAFVLGDASQWEAGEGEAPDLIVSRHGVMFFPEPVTAFEHLRSIARPGARLVFSCFRERRDNQWAEQLTSVLGTGSSPADPRAPGPFAFGEADYVEDILTRAGWTDVHFSPVDYEMVAGEGTDALEDAVSYFLRIGPAARAISEMDAAERDRTMGRLREMLYAQSKEGRITLPAASWIVTAKRAD</sequence>
<dbReference type="Pfam" id="PF13649">
    <property type="entry name" value="Methyltransf_25"/>
    <property type="match status" value="1"/>
</dbReference>
<feature type="domain" description="Methyltransferase" evidence="3">
    <location>
        <begin position="45"/>
        <end position="138"/>
    </location>
</feature>
<evidence type="ECO:0000313" key="5">
    <source>
        <dbReference type="Proteomes" id="UP000824280"/>
    </source>
</evidence>
<dbReference type="InterPro" id="IPR029063">
    <property type="entry name" value="SAM-dependent_MTases_sf"/>
</dbReference>
<dbReference type="SUPFAM" id="SSF53335">
    <property type="entry name" value="S-adenosyl-L-methionine-dependent methyltransferases"/>
    <property type="match status" value="1"/>
</dbReference>
<dbReference type="PANTHER" id="PTHR43861:SF1">
    <property type="entry name" value="TRANS-ACONITATE 2-METHYLTRANSFERASE"/>
    <property type="match status" value="1"/>
</dbReference>
<evidence type="ECO:0000256" key="1">
    <source>
        <dbReference type="ARBA" id="ARBA00022603"/>
    </source>
</evidence>
<organism evidence="4 5">
    <name type="scientific">Qipengyuania psychrotolerans</name>
    <dbReference type="NCBI Taxonomy" id="2867238"/>
    <lineage>
        <taxon>Bacteria</taxon>
        <taxon>Pseudomonadati</taxon>
        <taxon>Pseudomonadota</taxon>
        <taxon>Alphaproteobacteria</taxon>
        <taxon>Sphingomonadales</taxon>
        <taxon>Erythrobacteraceae</taxon>
        <taxon>Qipengyuania</taxon>
    </lineage>
</organism>
<keyword evidence="5" id="KW-1185">Reference proteome</keyword>
<proteinExistence type="predicted"/>
<name>A0ABX8ZAP3_9SPHN</name>
<evidence type="ECO:0000256" key="2">
    <source>
        <dbReference type="ARBA" id="ARBA00022679"/>
    </source>
</evidence>
<evidence type="ECO:0000259" key="3">
    <source>
        <dbReference type="Pfam" id="PF13649"/>
    </source>
</evidence>
<dbReference type="GO" id="GO:0008168">
    <property type="term" value="F:methyltransferase activity"/>
    <property type="evidence" value="ECO:0007669"/>
    <property type="project" value="UniProtKB-KW"/>
</dbReference>
<dbReference type="Proteomes" id="UP000824280">
    <property type="component" value="Chromosome"/>
</dbReference>
<dbReference type="Gene3D" id="3.40.50.150">
    <property type="entry name" value="Vaccinia Virus protein VP39"/>
    <property type="match status" value="1"/>
</dbReference>
<dbReference type="GO" id="GO:0032259">
    <property type="term" value="P:methylation"/>
    <property type="evidence" value="ECO:0007669"/>
    <property type="project" value="UniProtKB-KW"/>
</dbReference>
<evidence type="ECO:0000313" key="4">
    <source>
        <dbReference type="EMBL" id="QZD86042.1"/>
    </source>
</evidence>